<dbReference type="InterPro" id="IPR014729">
    <property type="entry name" value="Rossmann-like_a/b/a_fold"/>
</dbReference>
<dbReference type="EC" id="6.1.1.17" evidence="4"/>
<dbReference type="CDD" id="cd00808">
    <property type="entry name" value="GluRS_core"/>
    <property type="match status" value="1"/>
</dbReference>
<comment type="similarity">
    <text evidence="2">Belongs to the class-I aminoacyl-tRNA synthetase family. Glutamate--tRNA ligase type 1 subfamily.</text>
</comment>
<evidence type="ECO:0000256" key="11">
    <source>
        <dbReference type="ARBA" id="ARBA00030865"/>
    </source>
</evidence>
<dbReference type="SUPFAM" id="SSF52374">
    <property type="entry name" value="Nucleotidylyl transferase"/>
    <property type="match status" value="1"/>
</dbReference>
<evidence type="ECO:0000256" key="9">
    <source>
        <dbReference type="ARBA" id="ARBA00022917"/>
    </source>
</evidence>
<evidence type="ECO:0000256" key="5">
    <source>
        <dbReference type="ARBA" id="ARBA00022490"/>
    </source>
</evidence>
<dbReference type="GO" id="GO:0008270">
    <property type="term" value="F:zinc ion binding"/>
    <property type="evidence" value="ECO:0007669"/>
    <property type="project" value="InterPro"/>
</dbReference>
<dbReference type="EMBL" id="UINC01082600">
    <property type="protein sequence ID" value="SVC27513.1"/>
    <property type="molecule type" value="Genomic_DNA"/>
</dbReference>
<evidence type="ECO:0000256" key="1">
    <source>
        <dbReference type="ARBA" id="ARBA00004496"/>
    </source>
</evidence>
<dbReference type="SUPFAM" id="SSF48163">
    <property type="entry name" value="An anticodon-binding domain of class I aminoacyl-tRNA synthetases"/>
    <property type="match status" value="1"/>
</dbReference>
<dbReference type="GO" id="GO:0005524">
    <property type="term" value="F:ATP binding"/>
    <property type="evidence" value="ECO:0007669"/>
    <property type="project" value="UniProtKB-KW"/>
</dbReference>
<organism evidence="13">
    <name type="scientific">marine metagenome</name>
    <dbReference type="NCBI Taxonomy" id="408172"/>
    <lineage>
        <taxon>unclassified sequences</taxon>
        <taxon>metagenomes</taxon>
        <taxon>ecological metagenomes</taxon>
    </lineage>
</organism>
<name>A0A382KVE0_9ZZZZ</name>
<dbReference type="GO" id="GO:0005829">
    <property type="term" value="C:cytosol"/>
    <property type="evidence" value="ECO:0007669"/>
    <property type="project" value="TreeGrafter"/>
</dbReference>
<dbReference type="HAMAP" id="MF_00022">
    <property type="entry name" value="Glu_tRNA_synth_type1"/>
    <property type="match status" value="1"/>
</dbReference>
<protein>
    <recommendedName>
        <fullName evidence="4">glutamate--tRNA ligase</fullName>
        <ecNumber evidence="4">6.1.1.17</ecNumber>
    </recommendedName>
    <alternativeName>
        <fullName evidence="11">Glutamyl-tRNA synthetase</fullName>
    </alternativeName>
</protein>
<comment type="subunit">
    <text evidence="3">Monomer.</text>
</comment>
<keyword evidence="8" id="KW-0067">ATP-binding</keyword>
<keyword evidence="6" id="KW-0436">Ligase</keyword>
<proteinExistence type="inferred from homology"/>
<dbReference type="InterPro" id="IPR020058">
    <property type="entry name" value="Glu/Gln-tRNA-synth_Ib_cat-dom"/>
</dbReference>
<comment type="subcellular location">
    <subcellularLocation>
        <location evidence="1">Cytoplasm</location>
    </subcellularLocation>
</comment>
<evidence type="ECO:0000313" key="13">
    <source>
        <dbReference type="EMBL" id="SVC27513.1"/>
    </source>
</evidence>
<dbReference type="PRINTS" id="PR00987">
    <property type="entry name" value="TRNASYNTHGLU"/>
</dbReference>
<dbReference type="GO" id="GO:0000049">
    <property type="term" value="F:tRNA binding"/>
    <property type="evidence" value="ECO:0007669"/>
    <property type="project" value="InterPro"/>
</dbReference>
<keyword evidence="10" id="KW-0030">Aminoacyl-tRNA synthetase</keyword>
<feature type="non-terminal residue" evidence="13">
    <location>
        <position position="383"/>
    </location>
</feature>
<dbReference type="PROSITE" id="PS00178">
    <property type="entry name" value="AA_TRNA_LIGASE_I"/>
    <property type="match status" value="1"/>
</dbReference>
<evidence type="ECO:0000256" key="10">
    <source>
        <dbReference type="ARBA" id="ARBA00023146"/>
    </source>
</evidence>
<evidence type="ECO:0000256" key="4">
    <source>
        <dbReference type="ARBA" id="ARBA00012835"/>
    </source>
</evidence>
<dbReference type="Gene3D" id="3.40.50.620">
    <property type="entry name" value="HUPs"/>
    <property type="match status" value="1"/>
</dbReference>
<evidence type="ECO:0000256" key="7">
    <source>
        <dbReference type="ARBA" id="ARBA00022741"/>
    </source>
</evidence>
<accession>A0A382KVE0</accession>
<dbReference type="GO" id="GO:0006424">
    <property type="term" value="P:glutamyl-tRNA aminoacylation"/>
    <property type="evidence" value="ECO:0007669"/>
    <property type="project" value="InterPro"/>
</dbReference>
<dbReference type="GO" id="GO:0004818">
    <property type="term" value="F:glutamate-tRNA ligase activity"/>
    <property type="evidence" value="ECO:0007669"/>
    <property type="project" value="UniProtKB-EC"/>
</dbReference>
<evidence type="ECO:0000256" key="6">
    <source>
        <dbReference type="ARBA" id="ARBA00022598"/>
    </source>
</evidence>
<keyword evidence="7" id="KW-0547">Nucleotide-binding</keyword>
<reference evidence="13" key="1">
    <citation type="submission" date="2018-05" db="EMBL/GenBank/DDBJ databases">
        <authorList>
            <person name="Lanie J.A."/>
            <person name="Ng W.-L."/>
            <person name="Kazmierczak K.M."/>
            <person name="Andrzejewski T.M."/>
            <person name="Davidsen T.M."/>
            <person name="Wayne K.J."/>
            <person name="Tettelin H."/>
            <person name="Glass J.I."/>
            <person name="Rusch D."/>
            <person name="Podicherti R."/>
            <person name="Tsui H.-C.T."/>
            <person name="Winkler M.E."/>
        </authorList>
    </citation>
    <scope>NUCLEOTIDE SEQUENCE</scope>
</reference>
<dbReference type="InterPro" id="IPR008925">
    <property type="entry name" value="aa_tRNA-synth_I_cd-bd_sf"/>
</dbReference>
<evidence type="ECO:0000256" key="3">
    <source>
        <dbReference type="ARBA" id="ARBA00011245"/>
    </source>
</evidence>
<evidence type="ECO:0000259" key="12">
    <source>
        <dbReference type="Pfam" id="PF00749"/>
    </source>
</evidence>
<evidence type="ECO:0000256" key="8">
    <source>
        <dbReference type="ARBA" id="ARBA00022840"/>
    </source>
</evidence>
<dbReference type="FunFam" id="3.40.50.620:FF:000007">
    <property type="entry name" value="Glutamate--tRNA ligase"/>
    <property type="match status" value="1"/>
</dbReference>
<dbReference type="InterPro" id="IPR000924">
    <property type="entry name" value="Glu/Gln-tRNA-synth"/>
</dbReference>
<dbReference type="InterPro" id="IPR001412">
    <property type="entry name" value="aa-tRNA-synth_I_CS"/>
</dbReference>
<sequence>MSKSTVKVRFAPSPTGELHLGGARTALFNWLFAKHNKGKFYLRIEDTDLVRSKEIYTKQILDSLSWLGMDWDNPIIYQSERHPQYKSYLKKLFDSKNVYRCFCSKSDLQDSRDKGDYKYSGKCRDLSMEAVKEKLNQSISFTYRIHIPDGVTSYNDFVYGKIKVDHNEIDDFIIIRSDGSPTYNFTAVVDDHDMSITHVIRGEDHLANTPKQIILYKCLGYDVPTFAHLPMILGPDKKRLSKRHGAPGVQFFRDQGYYPLVLINYLALLGWNLGNDDEIFSVNKLIEHFDLADVHKKGAIWDKKKLNWISSEHLKRMSTGLILDSIRSIDHEWGKGHEISYLVTIIEILKIRAKSLKDFVVQSRPFFEDPDKYDKVGLSKCWK</sequence>
<dbReference type="PANTHER" id="PTHR43311:SF2">
    <property type="entry name" value="GLUTAMATE--TRNA LIGASE, MITOCHONDRIAL-RELATED"/>
    <property type="match status" value="1"/>
</dbReference>
<dbReference type="InterPro" id="IPR033910">
    <property type="entry name" value="GluRS_core"/>
</dbReference>
<dbReference type="PANTHER" id="PTHR43311">
    <property type="entry name" value="GLUTAMATE--TRNA LIGASE"/>
    <property type="match status" value="1"/>
</dbReference>
<dbReference type="AlphaFoldDB" id="A0A382KVE0"/>
<feature type="domain" description="Glutamyl/glutaminyl-tRNA synthetase class Ib catalytic" evidence="12">
    <location>
        <begin position="6"/>
        <end position="308"/>
    </location>
</feature>
<dbReference type="InterPro" id="IPR049940">
    <property type="entry name" value="GluQ/Sye"/>
</dbReference>
<dbReference type="Pfam" id="PF00749">
    <property type="entry name" value="tRNA-synt_1c"/>
    <property type="match status" value="1"/>
</dbReference>
<gene>
    <name evidence="13" type="ORF">METZ01_LOCUS280367</name>
</gene>
<keyword evidence="9" id="KW-0648">Protein biosynthesis</keyword>
<dbReference type="NCBIfam" id="TIGR00464">
    <property type="entry name" value="gltX_bact"/>
    <property type="match status" value="1"/>
</dbReference>
<keyword evidence="5" id="KW-0963">Cytoplasm</keyword>
<dbReference type="InterPro" id="IPR004527">
    <property type="entry name" value="Glu-tRNA-ligase_bac/mito"/>
</dbReference>
<evidence type="ECO:0000256" key="2">
    <source>
        <dbReference type="ARBA" id="ARBA00007894"/>
    </source>
</evidence>